<accession>A0A0R3WJU6</accession>
<evidence type="ECO:0000313" key="2">
    <source>
        <dbReference type="Proteomes" id="UP000274429"/>
    </source>
</evidence>
<proteinExistence type="predicted"/>
<organism evidence="3">
    <name type="scientific">Hydatigena taeniaeformis</name>
    <name type="common">Feline tapeworm</name>
    <name type="synonym">Taenia taeniaeformis</name>
    <dbReference type="NCBI Taxonomy" id="6205"/>
    <lineage>
        <taxon>Eukaryota</taxon>
        <taxon>Metazoa</taxon>
        <taxon>Spiralia</taxon>
        <taxon>Lophotrochozoa</taxon>
        <taxon>Platyhelminthes</taxon>
        <taxon>Cestoda</taxon>
        <taxon>Eucestoda</taxon>
        <taxon>Cyclophyllidea</taxon>
        <taxon>Taeniidae</taxon>
        <taxon>Hydatigera</taxon>
    </lineage>
</organism>
<evidence type="ECO:0000313" key="3">
    <source>
        <dbReference type="WBParaSite" id="TTAC_0000096301-mRNA-1"/>
    </source>
</evidence>
<dbReference type="Proteomes" id="UP000274429">
    <property type="component" value="Unassembled WGS sequence"/>
</dbReference>
<keyword evidence="2" id="KW-1185">Reference proteome</keyword>
<reference evidence="1 2" key="2">
    <citation type="submission" date="2018-11" db="EMBL/GenBank/DDBJ databases">
        <authorList>
            <consortium name="Pathogen Informatics"/>
        </authorList>
    </citation>
    <scope>NUCLEOTIDE SEQUENCE [LARGE SCALE GENOMIC DNA]</scope>
</reference>
<dbReference type="AlphaFoldDB" id="A0A0R3WJU6"/>
<dbReference type="WBParaSite" id="TTAC_0000096301-mRNA-1">
    <property type="protein sequence ID" value="TTAC_0000096301-mRNA-1"/>
    <property type="gene ID" value="TTAC_0000096301"/>
</dbReference>
<protein>
    <submittedName>
        <fullName evidence="3">Chitin-binding type-1 domain-containing protein</fullName>
    </submittedName>
</protein>
<dbReference type="STRING" id="6205.A0A0R3WJU6"/>
<sequence length="227" mass="24557">MCVSEFVTLKKVVTREDPVAEVTICHEQAVLPALLRRLHLLTNVRTTYHTSKKSCYSGGKTGYGCHSGVCNYTCSKSQCRGFNNSVFSHKGIKEKWGSGALGKQGCYGGNCGYWSGCKDGKCNGFYDFTQCQGGECMSGAFHGYGCLPGGSCQVICLNDVCHSVDNYGQIYTLPMGKDGVAEYANTLSGYAYDPAMMYVMPGPDYPVPQPPSALPSVHTMDSEVLKH</sequence>
<evidence type="ECO:0000313" key="1">
    <source>
        <dbReference type="EMBL" id="VDM17242.1"/>
    </source>
</evidence>
<gene>
    <name evidence="1" type="ORF">TTAC_LOCUS964</name>
</gene>
<name>A0A0R3WJU6_HYDTA</name>
<reference evidence="3" key="1">
    <citation type="submission" date="2017-02" db="UniProtKB">
        <authorList>
            <consortium name="WormBaseParasite"/>
        </authorList>
    </citation>
    <scope>IDENTIFICATION</scope>
</reference>
<dbReference type="EMBL" id="UYWX01000143">
    <property type="protein sequence ID" value="VDM17242.1"/>
    <property type="molecule type" value="Genomic_DNA"/>
</dbReference>